<dbReference type="NCBIfam" id="TIGR00089">
    <property type="entry name" value="MiaB/RimO family radical SAM methylthiotransferase"/>
    <property type="match status" value="1"/>
</dbReference>
<dbReference type="InParanoid" id="A0A2S8SP46"/>
<feature type="domain" description="MTTase N-terminal" evidence="8">
    <location>
        <begin position="19"/>
        <end position="131"/>
    </location>
</feature>
<keyword evidence="6" id="KW-0408">Iron</keyword>
<keyword evidence="11" id="KW-1185">Reference proteome</keyword>
<dbReference type="Pfam" id="PF04055">
    <property type="entry name" value="Radical_SAM"/>
    <property type="match status" value="1"/>
</dbReference>
<protein>
    <submittedName>
        <fullName evidence="10">Threonylcarbamoyladenosine tRNA methylthiotransferase MtaB</fullName>
    </submittedName>
</protein>
<dbReference type="SUPFAM" id="SSF102114">
    <property type="entry name" value="Radical SAM enzymes"/>
    <property type="match status" value="1"/>
</dbReference>
<evidence type="ECO:0000259" key="9">
    <source>
        <dbReference type="PROSITE" id="PS51918"/>
    </source>
</evidence>
<organism evidence="10 11">
    <name type="scientific">Abditibacterium utsteinense</name>
    <dbReference type="NCBI Taxonomy" id="1960156"/>
    <lineage>
        <taxon>Bacteria</taxon>
        <taxon>Pseudomonadati</taxon>
        <taxon>Abditibacteriota</taxon>
        <taxon>Abditibacteriia</taxon>
        <taxon>Abditibacteriales</taxon>
        <taxon>Abditibacteriaceae</taxon>
        <taxon>Abditibacterium</taxon>
    </lineage>
</organism>
<gene>
    <name evidence="10" type="ORF">B1R32_12813</name>
</gene>
<keyword evidence="3 10" id="KW-0808">Transferase</keyword>
<dbReference type="Gene3D" id="3.80.30.20">
    <property type="entry name" value="tm_1862 like domain"/>
    <property type="match status" value="1"/>
</dbReference>
<evidence type="ECO:0000256" key="1">
    <source>
        <dbReference type="ARBA" id="ARBA00001966"/>
    </source>
</evidence>
<keyword evidence="2" id="KW-0004">4Fe-4S</keyword>
<dbReference type="GO" id="GO:0005829">
    <property type="term" value="C:cytosol"/>
    <property type="evidence" value="ECO:0007669"/>
    <property type="project" value="TreeGrafter"/>
</dbReference>
<dbReference type="EMBL" id="NIGF01000028">
    <property type="protein sequence ID" value="PQV62575.1"/>
    <property type="molecule type" value="Genomic_DNA"/>
</dbReference>
<dbReference type="AlphaFoldDB" id="A0A2S8SP46"/>
<dbReference type="GO" id="GO:0051539">
    <property type="term" value="F:4 iron, 4 sulfur cluster binding"/>
    <property type="evidence" value="ECO:0007669"/>
    <property type="project" value="UniProtKB-KW"/>
</dbReference>
<dbReference type="InterPro" id="IPR006467">
    <property type="entry name" value="MiaB-like_bact"/>
</dbReference>
<evidence type="ECO:0000256" key="2">
    <source>
        <dbReference type="ARBA" id="ARBA00022485"/>
    </source>
</evidence>
<keyword evidence="7" id="KW-0411">Iron-sulfur</keyword>
<feature type="domain" description="Radical SAM core" evidence="9">
    <location>
        <begin position="154"/>
        <end position="394"/>
    </location>
</feature>
<dbReference type="InterPro" id="IPR020612">
    <property type="entry name" value="Methylthiotransferase_CS"/>
</dbReference>
<dbReference type="PROSITE" id="PS51918">
    <property type="entry name" value="RADICAL_SAM"/>
    <property type="match status" value="1"/>
</dbReference>
<dbReference type="InterPro" id="IPR023404">
    <property type="entry name" value="rSAM_horseshoe"/>
</dbReference>
<dbReference type="InterPro" id="IPR013848">
    <property type="entry name" value="Methylthiotransferase_N"/>
</dbReference>
<comment type="caution">
    <text evidence="10">The sequence shown here is derived from an EMBL/GenBank/DDBJ whole genome shotgun (WGS) entry which is preliminary data.</text>
</comment>
<dbReference type="SFLD" id="SFLDG01061">
    <property type="entry name" value="methylthiotransferase"/>
    <property type="match status" value="1"/>
</dbReference>
<proteinExistence type="predicted"/>
<evidence type="ECO:0000256" key="5">
    <source>
        <dbReference type="ARBA" id="ARBA00022723"/>
    </source>
</evidence>
<sequence length="458" mass="50829">MPPEIAQRSAPTVKSGARPTFALYTLGCKVNQYDSHQIARILVSKGFRRVEFRESADLYVIDTCTVTSHADKKSRQAASRARRNNPDAVVAVTGCAATKDALQFERAAPGALILSNAQKFELPERAIARLKNLENWAQNYADFRAQTGSEPVPSPTRERAVLKIQDGCNHKCSYCIIPRVRGESVLKSRVQLMREAREFVSEGAREIVVTGVSMGDFRGQEPEIAGQSRNAEINALLRAVSSIEGLERVRTSSLDPADVDVAWLETVAQTPKVMPHIHLALQSGSRGVLRRMRRRYLPELYLKWAQKWREIAPDAGLTTDVIVGFPGETESEWQETLALCRAAKFSAIHVFPYSPREETFAANHLQELGGLVSVETQKRRVAELIELGNQLSGEFAFHFLWKENEILVENIGDGWAEGLTPAYLKARVETGDAKLQKGDLVRFVAQSFDAGVLAGKMV</sequence>
<dbReference type="InterPro" id="IPR058240">
    <property type="entry name" value="rSAM_sf"/>
</dbReference>
<dbReference type="SFLD" id="SFLDS00029">
    <property type="entry name" value="Radical_SAM"/>
    <property type="match status" value="1"/>
</dbReference>
<dbReference type="Gene3D" id="3.40.50.12160">
    <property type="entry name" value="Methylthiotransferase, N-terminal domain"/>
    <property type="match status" value="1"/>
</dbReference>
<dbReference type="PROSITE" id="PS51449">
    <property type="entry name" value="MTTASE_N"/>
    <property type="match status" value="1"/>
</dbReference>
<comment type="cofactor">
    <cofactor evidence="1">
        <name>[4Fe-4S] cluster</name>
        <dbReference type="ChEBI" id="CHEBI:49883"/>
    </cofactor>
</comment>
<evidence type="ECO:0000259" key="8">
    <source>
        <dbReference type="PROSITE" id="PS51449"/>
    </source>
</evidence>
<dbReference type="InterPro" id="IPR007197">
    <property type="entry name" value="rSAM"/>
</dbReference>
<dbReference type="PROSITE" id="PS01278">
    <property type="entry name" value="MTTASE_RADICAL"/>
    <property type="match status" value="1"/>
</dbReference>
<dbReference type="PANTHER" id="PTHR43020:SF2">
    <property type="entry name" value="MITOCHONDRIAL TRNA METHYLTHIOTRANSFERASE CDK5RAP1"/>
    <property type="match status" value="1"/>
</dbReference>
<dbReference type="GO" id="GO:0046872">
    <property type="term" value="F:metal ion binding"/>
    <property type="evidence" value="ECO:0007669"/>
    <property type="project" value="UniProtKB-KW"/>
</dbReference>
<dbReference type="SMART" id="SM00729">
    <property type="entry name" value="Elp3"/>
    <property type="match status" value="1"/>
</dbReference>
<dbReference type="CDD" id="cd01335">
    <property type="entry name" value="Radical_SAM"/>
    <property type="match status" value="1"/>
</dbReference>
<evidence type="ECO:0000256" key="3">
    <source>
        <dbReference type="ARBA" id="ARBA00022679"/>
    </source>
</evidence>
<dbReference type="FunCoup" id="A0A2S8SP46">
    <property type="interactions" value="148"/>
</dbReference>
<keyword evidence="4" id="KW-0949">S-adenosyl-L-methionine</keyword>
<dbReference type="PANTHER" id="PTHR43020">
    <property type="entry name" value="CDK5 REGULATORY SUBUNIT-ASSOCIATED PROTEIN 1"/>
    <property type="match status" value="1"/>
</dbReference>
<evidence type="ECO:0000256" key="7">
    <source>
        <dbReference type="ARBA" id="ARBA00023014"/>
    </source>
</evidence>
<dbReference type="InterPro" id="IPR005839">
    <property type="entry name" value="Methylthiotransferase"/>
</dbReference>
<reference evidence="10 11" key="1">
    <citation type="journal article" date="2018" name="Syst. Appl. Microbiol.">
        <title>Abditibacterium utsteinense sp. nov., the first cultivated member of candidate phylum FBP, isolated from ice-free Antarctic soil samples.</title>
        <authorList>
            <person name="Tahon G."/>
            <person name="Tytgat B."/>
            <person name="Lebbe L."/>
            <person name="Carlier A."/>
            <person name="Willems A."/>
        </authorList>
    </citation>
    <scope>NUCLEOTIDE SEQUENCE [LARGE SCALE GENOMIC DNA]</scope>
    <source>
        <strain evidence="10 11">LMG 29911</strain>
    </source>
</reference>
<name>A0A2S8SP46_9BACT</name>
<dbReference type="SFLD" id="SFLDG01082">
    <property type="entry name" value="B12-binding_domain_containing"/>
    <property type="match status" value="1"/>
</dbReference>
<dbReference type="GO" id="GO:0035597">
    <property type="term" value="F:tRNA-2-methylthio-N(6)-dimethylallyladenosine(37) synthase activity"/>
    <property type="evidence" value="ECO:0007669"/>
    <property type="project" value="TreeGrafter"/>
</dbReference>
<keyword evidence="5" id="KW-0479">Metal-binding</keyword>
<dbReference type="InterPro" id="IPR038135">
    <property type="entry name" value="Methylthiotransferase_N_sf"/>
</dbReference>
<accession>A0A2S8SP46</accession>
<dbReference type="InterPro" id="IPR006638">
    <property type="entry name" value="Elp3/MiaA/NifB-like_rSAM"/>
</dbReference>
<evidence type="ECO:0000256" key="4">
    <source>
        <dbReference type="ARBA" id="ARBA00022691"/>
    </source>
</evidence>
<evidence type="ECO:0000313" key="11">
    <source>
        <dbReference type="Proteomes" id="UP000237684"/>
    </source>
</evidence>
<dbReference type="Proteomes" id="UP000237684">
    <property type="component" value="Unassembled WGS sequence"/>
</dbReference>
<evidence type="ECO:0000313" key="10">
    <source>
        <dbReference type="EMBL" id="PQV62575.1"/>
    </source>
</evidence>
<evidence type="ECO:0000256" key="6">
    <source>
        <dbReference type="ARBA" id="ARBA00023004"/>
    </source>
</evidence>
<dbReference type="Pfam" id="PF00919">
    <property type="entry name" value="UPF0004"/>
    <property type="match status" value="1"/>
</dbReference>
<dbReference type="NCBIfam" id="TIGR01579">
    <property type="entry name" value="MiaB-like-C"/>
    <property type="match status" value="1"/>
</dbReference>